<evidence type="ECO:0000256" key="3">
    <source>
        <dbReference type="ARBA" id="ARBA00023002"/>
    </source>
</evidence>
<dbReference type="GO" id="GO:0006813">
    <property type="term" value="P:potassium ion transport"/>
    <property type="evidence" value="ECO:0007669"/>
    <property type="project" value="InterPro"/>
</dbReference>
<evidence type="ECO:0000259" key="4">
    <source>
        <dbReference type="Pfam" id="PF02254"/>
    </source>
</evidence>
<dbReference type="Proteomes" id="UP000606974">
    <property type="component" value="Unassembled WGS sequence"/>
</dbReference>
<reference evidence="5" key="1">
    <citation type="submission" date="2020-02" db="EMBL/GenBank/DDBJ databases">
        <authorList>
            <person name="Palmer J.M."/>
        </authorList>
    </citation>
    <scope>NUCLEOTIDE SEQUENCE</scope>
    <source>
        <strain evidence="5">EPUS1.4</strain>
        <tissue evidence="5">Thallus</tissue>
    </source>
</reference>
<evidence type="ECO:0000313" key="6">
    <source>
        <dbReference type="Proteomes" id="UP000606974"/>
    </source>
</evidence>
<dbReference type="SUPFAM" id="SSF51735">
    <property type="entry name" value="NAD(P)-binding Rossmann-fold domains"/>
    <property type="match status" value="1"/>
</dbReference>
<gene>
    <name evidence="5" type="ORF">GJ744_005870</name>
</gene>
<dbReference type="PANTHER" id="PTHR47706">
    <property type="entry name" value="NMRA-LIKE FAMILY PROTEIN"/>
    <property type="match status" value="1"/>
</dbReference>
<sequence>MSTTPQIIALVGVGNLGKYICEELLADDRFDVVVISRREQKWLKDHNVNVYMSDYTEESILSILDSSNAAALVSFVNCPHDRYVDIHRSFLNACILSKGCKRFIPSEWAGNIDDYPLLPNFYGTSRQPFREILKESNGIEWTLFNNGWLMDYFLPKDKTYMPPIPDEFSVDPNNWRACIKGTGDEGQAWTCAREIAKAVVELLAAAEWEPTTYVVGEWGTFNKAVRDMETFYGRSLQLSYKSASDIKRDIAEYANQEGSREHEIAYVGEWEIAGGSACPREKTLRQRDKYFSNIKFSTLKELLQLAKEKTFV</sequence>
<keyword evidence="2" id="KW-0521">NADP</keyword>
<dbReference type="GO" id="GO:0016491">
    <property type="term" value="F:oxidoreductase activity"/>
    <property type="evidence" value="ECO:0007669"/>
    <property type="project" value="UniProtKB-KW"/>
</dbReference>
<dbReference type="AlphaFoldDB" id="A0A8H7ATB4"/>
<dbReference type="Pfam" id="PF02254">
    <property type="entry name" value="TrkA_N"/>
    <property type="match status" value="1"/>
</dbReference>
<keyword evidence="3" id="KW-0560">Oxidoreductase</keyword>
<protein>
    <recommendedName>
        <fullName evidence="4">RCK N-terminal domain-containing protein</fullName>
    </recommendedName>
</protein>
<dbReference type="InterPro" id="IPR003148">
    <property type="entry name" value="RCK_N"/>
</dbReference>
<dbReference type="Gene3D" id="3.40.50.720">
    <property type="entry name" value="NAD(P)-binding Rossmann-like Domain"/>
    <property type="match status" value="1"/>
</dbReference>
<dbReference type="InterPro" id="IPR051609">
    <property type="entry name" value="NmrA/Isoflavone_reductase-like"/>
</dbReference>
<accession>A0A8H7ATB4</accession>
<dbReference type="OrthoDB" id="419598at2759"/>
<dbReference type="PANTHER" id="PTHR47706:SF4">
    <property type="entry name" value="NMRA-LIKE DOMAIN-CONTAINING PROTEIN"/>
    <property type="match status" value="1"/>
</dbReference>
<proteinExistence type="inferred from homology"/>
<keyword evidence="6" id="KW-1185">Reference proteome</keyword>
<organism evidence="5 6">
    <name type="scientific">Endocarpon pusillum</name>
    <dbReference type="NCBI Taxonomy" id="364733"/>
    <lineage>
        <taxon>Eukaryota</taxon>
        <taxon>Fungi</taxon>
        <taxon>Dikarya</taxon>
        <taxon>Ascomycota</taxon>
        <taxon>Pezizomycotina</taxon>
        <taxon>Eurotiomycetes</taxon>
        <taxon>Chaetothyriomycetidae</taxon>
        <taxon>Verrucariales</taxon>
        <taxon>Verrucariaceae</taxon>
        <taxon>Endocarpon</taxon>
    </lineage>
</organism>
<dbReference type="InterPro" id="IPR036291">
    <property type="entry name" value="NAD(P)-bd_dom_sf"/>
</dbReference>
<evidence type="ECO:0000256" key="1">
    <source>
        <dbReference type="ARBA" id="ARBA00005725"/>
    </source>
</evidence>
<name>A0A8H7ATB4_9EURO</name>
<comment type="similarity">
    <text evidence="1">Belongs to the NmrA-type oxidoreductase family. Isoflavone reductase subfamily.</text>
</comment>
<comment type="caution">
    <text evidence="5">The sequence shown here is derived from an EMBL/GenBank/DDBJ whole genome shotgun (WGS) entry which is preliminary data.</text>
</comment>
<feature type="domain" description="RCK N-terminal" evidence="4">
    <location>
        <begin position="8"/>
        <end position="76"/>
    </location>
</feature>
<dbReference type="EMBL" id="JAACFV010000026">
    <property type="protein sequence ID" value="KAF7510770.1"/>
    <property type="molecule type" value="Genomic_DNA"/>
</dbReference>
<evidence type="ECO:0000313" key="5">
    <source>
        <dbReference type="EMBL" id="KAF7510770.1"/>
    </source>
</evidence>
<evidence type="ECO:0000256" key="2">
    <source>
        <dbReference type="ARBA" id="ARBA00022857"/>
    </source>
</evidence>